<evidence type="ECO:0000256" key="1">
    <source>
        <dbReference type="ARBA" id="ARBA00022540"/>
    </source>
</evidence>
<protein>
    <recommendedName>
        <fullName evidence="3">Translation initiation factor 6</fullName>
        <shortName evidence="3">aIF-6</shortName>
    </recommendedName>
</protein>
<dbReference type="KEGG" id="msw:MSSIT_3537"/>
<reference evidence="4 5" key="1">
    <citation type="submission" date="2014-07" db="EMBL/GenBank/DDBJ databases">
        <title>Methanogenic archaea and the global carbon cycle.</title>
        <authorList>
            <person name="Henriksen J.R."/>
            <person name="Luke J."/>
            <person name="Reinhart S."/>
            <person name="Benedict M.N."/>
            <person name="Youngblut N.D."/>
            <person name="Metcalf M.E."/>
            <person name="Whitaker R.J."/>
            <person name="Metcalf W.W."/>
        </authorList>
    </citation>
    <scope>NUCLEOTIDE SEQUENCE [LARGE SCALE GENOMIC DNA]</scope>
    <source>
        <strain evidence="4 5">T4/M</strain>
    </source>
</reference>
<dbReference type="PATRIC" id="fig|1434120.4.peg.4579"/>
<dbReference type="HOGENOM" id="CLU_071894_1_0_2"/>
<dbReference type="OrthoDB" id="33582at2157"/>
<sequence length="219" mass="23073">MIRTVDIYDTSIIGVFATCTEDIVLVPPLTKPEVCALLEDVLEVRVLEILINESIVVGALSRGNSNGFMLPYGARAEEMQKLTGIPVGILPDRLNAVGNIVLANDSAALVHPDLSDKALEAIAGTLKVDVYRGTIAGIKNVGMAGVVTNKGLLVHPKVTASERDALENIFGFPVNIGTTNFGTQMLGSGLLANSKNFVAGSETTGPELGRIEEALGFLE</sequence>
<dbReference type="PANTHER" id="PTHR10784">
    <property type="entry name" value="TRANSLATION INITIATION FACTOR 6"/>
    <property type="match status" value="1"/>
</dbReference>
<comment type="function">
    <text evidence="3">Binds to the 50S ribosomal subunit and prevents its association with the 30S ribosomal subunit to form the 70S initiation complex.</text>
</comment>
<evidence type="ECO:0000256" key="2">
    <source>
        <dbReference type="ARBA" id="ARBA00022917"/>
    </source>
</evidence>
<dbReference type="SUPFAM" id="SSF55909">
    <property type="entry name" value="Pentein"/>
    <property type="match status" value="1"/>
</dbReference>
<gene>
    <name evidence="3" type="primary">eif6</name>
    <name evidence="4" type="ORF">MSSIT_3537</name>
</gene>
<dbReference type="HAMAP" id="MF_00032">
    <property type="entry name" value="eIF_6"/>
    <property type="match status" value="1"/>
</dbReference>
<keyword evidence="5" id="KW-1185">Reference proteome</keyword>
<dbReference type="GO" id="GO:0003743">
    <property type="term" value="F:translation initiation factor activity"/>
    <property type="evidence" value="ECO:0007669"/>
    <property type="project" value="UniProtKB-UniRule"/>
</dbReference>
<dbReference type="Proteomes" id="UP000033111">
    <property type="component" value="Chromosome"/>
</dbReference>
<dbReference type="AlphaFoldDB" id="A0A0E3L9H0"/>
<dbReference type="InterPro" id="IPR002769">
    <property type="entry name" value="eIF6"/>
</dbReference>
<dbReference type="NCBIfam" id="NF003130">
    <property type="entry name" value="PRK04046.2-1"/>
    <property type="match status" value="1"/>
</dbReference>
<organism evidence="4 5">
    <name type="scientific">Methanosarcina siciliae T4/M</name>
    <dbReference type="NCBI Taxonomy" id="1434120"/>
    <lineage>
        <taxon>Archaea</taxon>
        <taxon>Methanobacteriati</taxon>
        <taxon>Methanobacteriota</taxon>
        <taxon>Stenosarchaea group</taxon>
        <taxon>Methanomicrobia</taxon>
        <taxon>Methanosarcinales</taxon>
        <taxon>Methanosarcinaceae</taxon>
        <taxon>Methanosarcina</taxon>
    </lineage>
</organism>
<dbReference type="EMBL" id="CP009506">
    <property type="protein sequence ID" value="AKB30256.1"/>
    <property type="molecule type" value="Genomic_DNA"/>
</dbReference>
<dbReference type="GO" id="GO:0043022">
    <property type="term" value="F:ribosome binding"/>
    <property type="evidence" value="ECO:0007669"/>
    <property type="project" value="InterPro"/>
</dbReference>
<evidence type="ECO:0000313" key="4">
    <source>
        <dbReference type="EMBL" id="AKB30256.1"/>
    </source>
</evidence>
<dbReference type="PIRSF" id="PIRSF006413">
    <property type="entry name" value="IF-6"/>
    <property type="match status" value="1"/>
</dbReference>
<accession>A0A0E3L9H0</accession>
<keyword evidence="2 3" id="KW-0648">Protein biosynthesis</keyword>
<keyword evidence="1 3" id="KW-0396">Initiation factor</keyword>
<dbReference type="GeneID" id="24862468"/>
<dbReference type="RefSeq" id="WP_048173963.1">
    <property type="nucleotide sequence ID" value="NZ_CP009506.1"/>
</dbReference>
<dbReference type="SMART" id="SM00654">
    <property type="entry name" value="eIF6"/>
    <property type="match status" value="1"/>
</dbReference>
<proteinExistence type="inferred from homology"/>
<dbReference type="Pfam" id="PF01912">
    <property type="entry name" value="eIF-6"/>
    <property type="match status" value="1"/>
</dbReference>
<dbReference type="NCBIfam" id="TIGR00323">
    <property type="entry name" value="eIF-6"/>
    <property type="match status" value="1"/>
</dbReference>
<comment type="similarity">
    <text evidence="3">Belongs to the eIF-6 family.</text>
</comment>
<dbReference type="GO" id="GO:0042256">
    <property type="term" value="P:cytosolic ribosome assembly"/>
    <property type="evidence" value="ECO:0007669"/>
    <property type="project" value="InterPro"/>
</dbReference>
<dbReference type="Gene3D" id="3.75.10.10">
    <property type="entry name" value="L-arginine/glycine Amidinotransferase, Chain A"/>
    <property type="match status" value="1"/>
</dbReference>
<evidence type="ECO:0000313" key="5">
    <source>
        <dbReference type="Proteomes" id="UP000033111"/>
    </source>
</evidence>
<dbReference type="CDD" id="cd00527">
    <property type="entry name" value="IF6"/>
    <property type="match status" value="1"/>
</dbReference>
<evidence type="ECO:0000256" key="3">
    <source>
        <dbReference type="HAMAP-Rule" id="MF_00032"/>
    </source>
</evidence>
<name>A0A0E3L9H0_9EURY</name>